<feature type="transmembrane region" description="Helical" evidence="6">
    <location>
        <begin position="211"/>
        <end position="233"/>
    </location>
</feature>
<evidence type="ECO:0000256" key="1">
    <source>
        <dbReference type="ARBA" id="ARBA00004141"/>
    </source>
</evidence>
<proteinExistence type="inferred from homology"/>
<comment type="subcellular location">
    <subcellularLocation>
        <location evidence="1">Membrane</location>
        <topology evidence="1">Multi-pass membrane protein</topology>
    </subcellularLocation>
</comment>
<reference evidence="7 8" key="1">
    <citation type="submission" date="2019-03" db="EMBL/GenBank/DDBJ databases">
        <title>Seongchinamella monodicae gen. nov., sp. nov., a novel member of the Gammaproteobacteria isolated from a tidal mudflat of beach.</title>
        <authorList>
            <person name="Yang H.G."/>
            <person name="Kang J.W."/>
            <person name="Lee S.D."/>
        </authorList>
    </citation>
    <scope>NUCLEOTIDE SEQUENCE [LARGE SCALE GENOMIC DNA]</scope>
    <source>
        <strain evidence="7 8">GH4-78</strain>
    </source>
</reference>
<dbReference type="Proteomes" id="UP000295554">
    <property type="component" value="Unassembled WGS sequence"/>
</dbReference>
<name>A0A4R5LPC0_9GAMM</name>
<evidence type="ECO:0000313" key="8">
    <source>
        <dbReference type="Proteomes" id="UP000295554"/>
    </source>
</evidence>
<evidence type="ECO:0000256" key="6">
    <source>
        <dbReference type="SAM" id="Phobius"/>
    </source>
</evidence>
<dbReference type="EMBL" id="SMSE01000004">
    <property type="protein sequence ID" value="TDG12205.1"/>
    <property type="molecule type" value="Genomic_DNA"/>
</dbReference>
<feature type="transmembrane region" description="Helical" evidence="6">
    <location>
        <begin position="62"/>
        <end position="83"/>
    </location>
</feature>
<feature type="transmembrane region" description="Helical" evidence="6">
    <location>
        <begin position="279"/>
        <end position="298"/>
    </location>
</feature>
<keyword evidence="3 6" id="KW-0812">Transmembrane</keyword>
<comment type="similarity">
    <text evidence="2">Belongs to the autoinducer-2 exporter (AI-2E) (TC 2.A.86) family.</text>
</comment>
<dbReference type="OrthoDB" id="106838at2"/>
<gene>
    <name evidence="7" type="ORF">E2F43_16990</name>
</gene>
<comment type="caution">
    <text evidence="7">The sequence shown here is derived from an EMBL/GenBank/DDBJ whole genome shotgun (WGS) entry which is preliminary data.</text>
</comment>
<dbReference type="Pfam" id="PF01594">
    <property type="entry name" value="AI-2E_transport"/>
    <property type="match status" value="1"/>
</dbReference>
<evidence type="ECO:0000256" key="3">
    <source>
        <dbReference type="ARBA" id="ARBA00022692"/>
    </source>
</evidence>
<feature type="transmembrane region" description="Helical" evidence="6">
    <location>
        <begin position="156"/>
        <end position="176"/>
    </location>
</feature>
<evidence type="ECO:0000256" key="4">
    <source>
        <dbReference type="ARBA" id="ARBA00022989"/>
    </source>
</evidence>
<feature type="transmembrane region" description="Helical" evidence="6">
    <location>
        <begin position="310"/>
        <end position="337"/>
    </location>
</feature>
<dbReference type="InterPro" id="IPR002549">
    <property type="entry name" value="AI-2E-like"/>
</dbReference>
<accession>A0A4R5LPC0</accession>
<organism evidence="7 8">
    <name type="scientific">Seongchinamella unica</name>
    <dbReference type="NCBI Taxonomy" id="2547392"/>
    <lineage>
        <taxon>Bacteria</taxon>
        <taxon>Pseudomonadati</taxon>
        <taxon>Pseudomonadota</taxon>
        <taxon>Gammaproteobacteria</taxon>
        <taxon>Cellvibrionales</taxon>
        <taxon>Halieaceae</taxon>
        <taxon>Seongchinamella</taxon>
    </lineage>
</organism>
<feature type="transmembrane region" description="Helical" evidence="6">
    <location>
        <begin position="9"/>
        <end position="42"/>
    </location>
</feature>
<dbReference type="GO" id="GO:0016020">
    <property type="term" value="C:membrane"/>
    <property type="evidence" value="ECO:0007669"/>
    <property type="project" value="UniProtKB-SubCell"/>
</dbReference>
<evidence type="ECO:0000313" key="7">
    <source>
        <dbReference type="EMBL" id="TDG12205.1"/>
    </source>
</evidence>
<evidence type="ECO:0000256" key="5">
    <source>
        <dbReference type="ARBA" id="ARBA00023136"/>
    </source>
</evidence>
<dbReference type="AlphaFoldDB" id="A0A4R5LPC0"/>
<protein>
    <submittedName>
        <fullName evidence="7">AI-2E family transporter</fullName>
    </submittedName>
</protein>
<keyword evidence="8" id="KW-1185">Reference proteome</keyword>
<evidence type="ECO:0000256" key="2">
    <source>
        <dbReference type="ARBA" id="ARBA00009773"/>
    </source>
</evidence>
<feature type="transmembrane region" description="Helical" evidence="6">
    <location>
        <begin position="240"/>
        <end position="267"/>
    </location>
</feature>
<sequence length="363" mass="38153">MTAKEFTDVIIRVSIVFLLVVMCFRVFSPFLNLMLWALILGVTLYPMHQKLADKFAGKQGRAATVIVLSGLLLIGVPAVKLAGSMAEELRYLHEAYNAGTLGLRPPKEAVAEWPVVGKQVYAAWTEASENLPAFIAKYRTNVESVMRGVLAMARNTAGGIALLLGALIVAGIMMAYGKGGSGATLNIFSRIAGPEQGPRVHNLVTMTTRSVAVGVLGVAAIQAVLMGLVFLLAGVPAAGILALVVLLMAIMQLPAMLIGIPVIIWIWNGGDSGTVMNTVWTVAVIITALADNVLKPLLLGRGVEAPMPVILIGALGGMVSSGFVGLFTGAVVLAVGYQVFMQWVSVHTHSPEEVVAATDQAGE</sequence>
<keyword evidence="5 6" id="KW-0472">Membrane</keyword>
<keyword evidence="4 6" id="KW-1133">Transmembrane helix</keyword>